<reference evidence="1" key="1">
    <citation type="submission" date="2022-10" db="EMBL/GenBank/DDBJ databases">
        <title>The complete genomes of actinobacterial strains from the NBC collection.</title>
        <authorList>
            <person name="Joergensen T.S."/>
            <person name="Alvarez Arevalo M."/>
            <person name="Sterndorff E.B."/>
            <person name="Faurdal D."/>
            <person name="Vuksanovic O."/>
            <person name="Mourched A.-S."/>
            <person name="Charusanti P."/>
            <person name="Shaw S."/>
            <person name="Blin K."/>
            <person name="Weber T."/>
        </authorList>
    </citation>
    <scope>NUCLEOTIDE SEQUENCE</scope>
    <source>
        <strain evidence="1">NBC 00180</strain>
    </source>
</reference>
<sequence length="127" mass="13863">MTASHAQVYAALPFSYEEVLALAVQLRKQDISYAHTRAVGCAAEFLGVLSGDGDSRRPLPHIYNELAYWVGKCRFTLPLHTQEALWHPAPGQDPVTGQVSLADITHRILIPLFEAGVTLELTPAVQG</sequence>
<dbReference type="AlphaFoldDB" id="A0AAU1I9S5"/>
<proteinExistence type="predicted"/>
<evidence type="ECO:0000313" key="1">
    <source>
        <dbReference type="EMBL" id="WTP91378.1"/>
    </source>
</evidence>
<gene>
    <name evidence="1" type="ORF">OG477_41500</name>
</gene>
<accession>A0AAU1I9S5</accession>
<protein>
    <submittedName>
        <fullName evidence="1">Uncharacterized protein</fullName>
    </submittedName>
</protein>
<dbReference type="EMBL" id="CP108140">
    <property type="protein sequence ID" value="WTP91378.1"/>
    <property type="molecule type" value="Genomic_DNA"/>
</dbReference>
<organism evidence="1">
    <name type="scientific">Streptomyces sp. NBC_00180</name>
    <dbReference type="NCBI Taxonomy" id="2903632"/>
    <lineage>
        <taxon>Bacteria</taxon>
        <taxon>Bacillati</taxon>
        <taxon>Actinomycetota</taxon>
        <taxon>Actinomycetes</taxon>
        <taxon>Kitasatosporales</taxon>
        <taxon>Streptomycetaceae</taxon>
        <taxon>Streptomyces</taxon>
    </lineage>
</organism>
<name>A0AAU1I9S5_9ACTN</name>